<dbReference type="InterPro" id="IPR005715">
    <property type="entry name" value="Glu_5kinase/COase_Synthase"/>
</dbReference>
<dbReference type="CDD" id="cd21157">
    <property type="entry name" value="PUA_G5K"/>
    <property type="match status" value="1"/>
</dbReference>
<feature type="binding site" evidence="8">
    <location>
        <position position="186"/>
    </location>
    <ligand>
        <name>substrate</name>
    </ligand>
</feature>
<feature type="binding site" evidence="8">
    <location>
        <position position="47"/>
    </location>
    <ligand>
        <name>ATP</name>
        <dbReference type="ChEBI" id="CHEBI:30616"/>
    </ligand>
</feature>
<dbReference type="AlphaFoldDB" id="A0A5B9VZL4"/>
<dbReference type="Pfam" id="PF00696">
    <property type="entry name" value="AA_kinase"/>
    <property type="match status" value="1"/>
</dbReference>
<evidence type="ECO:0000256" key="1">
    <source>
        <dbReference type="ARBA" id="ARBA00022490"/>
    </source>
</evidence>
<dbReference type="SMART" id="SM00359">
    <property type="entry name" value="PUA"/>
    <property type="match status" value="1"/>
</dbReference>
<dbReference type="InterPro" id="IPR002478">
    <property type="entry name" value="PUA"/>
</dbReference>
<keyword evidence="3 8" id="KW-0641">Proline biosynthesis</keyword>
<feature type="binding site" evidence="8">
    <location>
        <position position="174"/>
    </location>
    <ligand>
        <name>substrate</name>
    </ligand>
</feature>
<dbReference type="GO" id="GO:0055129">
    <property type="term" value="P:L-proline biosynthetic process"/>
    <property type="evidence" value="ECO:0007669"/>
    <property type="project" value="UniProtKB-UniRule"/>
</dbReference>
<dbReference type="InterPro" id="IPR036393">
    <property type="entry name" value="AceGlu_kinase-like_sf"/>
</dbReference>
<dbReference type="EMBL" id="CP042997">
    <property type="protein sequence ID" value="QEH33738.1"/>
    <property type="molecule type" value="Genomic_DNA"/>
</dbReference>
<evidence type="ECO:0000256" key="7">
    <source>
        <dbReference type="ARBA" id="ARBA00022840"/>
    </source>
</evidence>
<sequence length="407" mass="43518">MNTNPNTAGDGAAGAVTAGEAHPVARAADRDLVRDEVVLSSAIWVVKVGTSVLADPRGRLDPERIHHLSEQICAVMDTGRKVALVSSGAVGAGIGQLGLPRRPENLSQIQAVAAVGQSYLIRAYDEGFRRHGRHAAQLLLTHEDFDSRARYLNMRNTLHSLFEYDAVPIINENDTISIDEIKFGDNDRLAAMVTNLLQAPLLVILSVVDGLLRTDPVTQARTAEVIPLVPRIDDDVLGLAGSSRSALGTGGMRSKLAAAGQVTRAGGSVILASGTRPEPLTNILAGRPVGTLFLAHGQSHRARQRWIGLTARPRGHYVVDDGARRAVEAGSKSLLAIGIVEVVGDFDKGEVVGIRDREGREFARGLTNYPSTDARSIRGLHTHEARAMLGGALYDEVVHRDNLVLIS</sequence>
<gene>
    <name evidence="8 10" type="primary">proB</name>
    <name evidence="10" type="ORF">OJF2_22440</name>
</gene>
<evidence type="ECO:0000256" key="6">
    <source>
        <dbReference type="ARBA" id="ARBA00022777"/>
    </source>
</evidence>
<dbReference type="PIRSF" id="PIRSF000729">
    <property type="entry name" value="GK"/>
    <property type="match status" value="1"/>
</dbReference>
<dbReference type="GO" id="GO:0005829">
    <property type="term" value="C:cytosol"/>
    <property type="evidence" value="ECO:0007669"/>
    <property type="project" value="TreeGrafter"/>
</dbReference>
<protein>
    <recommendedName>
        <fullName evidence="8">Glutamate 5-kinase</fullName>
        <ecNumber evidence="8">2.7.2.11</ecNumber>
    </recommendedName>
    <alternativeName>
        <fullName evidence="8">Gamma-glutamyl kinase</fullName>
        <shortName evidence="8">GK</shortName>
    </alternativeName>
</protein>
<evidence type="ECO:0000256" key="2">
    <source>
        <dbReference type="ARBA" id="ARBA00022605"/>
    </source>
</evidence>
<organism evidence="10 11">
    <name type="scientific">Aquisphaera giovannonii</name>
    <dbReference type="NCBI Taxonomy" id="406548"/>
    <lineage>
        <taxon>Bacteria</taxon>
        <taxon>Pseudomonadati</taxon>
        <taxon>Planctomycetota</taxon>
        <taxon>Planctomycetia</taxon>
        <taxon>Isosphaerales</taxon>
        <taxon>Isosphaeraceae</taxon>
        <taxon>Aquisphaera</taxon>
    </lineage>
</organism>
<dbReference type="KEGG" id="agv:OJF2_22440"/>
<feature type="domain" description="PUA" evidence="9">
    <location>
        <begin position="315"/>
        <end position="399"/>
    </location>
</feature>
<comment type="pathway">
    <text evidence="8">Amino-acid biosynthesis; L-proline biosynthesis; L-glutamate 5-semialdehyde from L-glutamate: step 1/2.</text>
</comment>
<dbReference type="InterPro" id="IPR001048">
    <property type="entry name" value="Asp/Glu/Uridylate_kinase"/>
</dbReference>
<dbReference type="UniPathway" id="UPA00098">
    <property type="reaction ID" value="UER00359"/>
</dbReference>
<accession>A0A5B9VZL4</accession>
<dbReference type="EC" id="2.7.2.11" evidence="8"/>
<dbReference type="PRINTS" id="PR00474">
    <property type="entry name" value="GLU5KINASE"/>
</dbReference>
<dbReference type="Pfam" id="PF01472">
    <property type="entry name" value="PUA"/>
    <property type="match status" value="1"/>
</dbReference>
<dbReference type="InterPro" id="IPR019797">
    <property type="entry name" value="Glutamate_5-kinase_CS"/>
</dbReference>
<evidence type="ECO:0000256" key="8">
    <source>
        <dbReference type="HAMAP-Rule" id="MF_00456"/>
    </source>
</evidence>
<dbReference type="SUPFAM" id="SSF88697">
    <property type="entry name" value="PUA domain-like"/>
    <property type="match status" value="1"/>
</dbReference>
<keyword evidence="1 8" id="KW-0963">Cytoplasm</keyword>
<keyword evidence="4 8" id="KW-0808">Transferase</keyword>
<keyword evidence="5 8" id="KW-0547">Nucleotide-binding</keyword>
<evidence type="ECO:0000259" key="9">
    <source>
        <dbReference type="SMART" id="SM00359"/>
    </source>
</evidence>
<name>A0A5B9VZL4_9BACT</name>
<keyword evidence="7 8" id="KW-0067">ATP-binding</keyword>
<reference evidence="10 11" key="1">
    <citation type="submission" date="2019-08" db="EMBL/GenBank/DDBJ databases">
        <title>Deep-cultivation of Planctomycetes and their phenomic and genomic characterization uncovers novel biology.</title>
        <authorList>
            <person name="Wiegand S."/>
            <person name="Jogler M."/>
            <person name="Boedeker C."/>
            <person name="Pinto D."/>
            <person name="Vollmers J."/>
            <person name="Rivas-Marin E."/>
            <person name="Kohn T."/>
            <person name="Peeters S.H."/>
            <person name="Heuer A."/>
            <person name="Rast P."/>
            <person name="Oberbeckmann S."/>
            <person name="Bunk B."/>
            <person name="Jeske O."/>
            <person name="Meyerdierks A."/>
            <person name="Storesund J.E."/>
            <person name="Kallscheuer N."/>
            <person name="Luecker S."/>
            <person name="Lage O.M."/>
            <person name="Pohl T."/>
            <person name="Merkel B.J."/>
            <person name="Hornburger P."/>
            <person name="Mueller R.-W."/>
            <person name="Bruemmer F."/>
            <person name="Labrenz M."/>
            <person name="Spormann A.M."/>
            <person name="Op den Camp H."/>
            <person name="Overmann J."/>
            <person name="Amann R."/>
            <person name="Jetten M.S.M."/>
            <person name="Mascher T."/>
            <person name="Medema M.H."/>
            <person name="Devos D.P."/>
            <person name="Kaster A.-K."/>
            <person name="Ovreas L."/>
            <person name="Rohde M."/>
            <person name="Galperin M.Y."/>
            <person name="Jogler C."/>
        </authorList>
    </citation>
    <scope>NUCLEOTIDE SEQUENCE [LARGE SCALE GENOMIC DNA]</scope>
    <source>
        <strain evidence="10 11">OJF2</strain>
    </source>
</reference>
<evidence type="ECO:0000256" key="4">
    <source>
        <dbReference type="ARBA" id="ARBA00022679"/>
    </source>
</evidence>
<dbReference type="PROSITE" id="PS00902">
    <property type="entry name" value="GLUTAMATE_5_KINASE"/>
    <property type="match status" value="1"/>
</dbReference>
<comment type="catalytic activity">
    <reaction evidence="8">
        <text>L-glutamate + ATP = L-glutamyl 5-phosphate + ADP</text>
        <dbReference type="Rhea" id="RHEA:14877"/>
        <dbReference type="ChEBI" id="CHEBI:29985"/>
        <dbReference type="ChEBI" id="CHEBI:30616"/>
        <dbReference type="ChEBI" id="CHEBI:58274"/>
        <dbReference type="ChEBI" id="CHEBI:456216"/>
        <dbReference type="EC" id="2.7.2.11"/>
    </reaction>
</comment>
<dbReference type="InterPro" id="IPR011529">
    <property type="entry name" value="Glu_5kinase"/>
</dbReference>
<feature type="binding site" evidence="8">
    <location>
        <begin position="249"/>
        <end position="255"/>
    </location>
    <ligand>
        <name>ATP</name>
        <dbReference type="ChEBI" id="CHEBI:30616"/>
    </ligand>
</feature>
<comment type="function">
    <text evidence="8">Catalyzes the transfer of a phosphate group to glutamate to form L-glutamate 5-phosphate.</text>
</comment>
<dbReference type="HAMAP" id="MF_00456">
    <property type="entry name" value="ProB"/>
    <property type="match status" value="1"/>
</dbReference>
<keyword evidence="2 8" id="KW-0028">Amino-acid biosynthesis</keyword>
<dbReference type="SUPFAM" id="SSF53633">
    <property type="entry name" value="Carbamate kinase-like"/>
    <property type="match status" value="1"/>
</dbReference>
<evidence type="ECO:0000256" key="3">
    <source>
        <dbReference type="ARBA" id="ARBA00022650"/>
    </source>
</evidence>
<dbReference type="Gene3D" id="3.40.1160.10">
    <property type="entry name" value="Acetylglutamate kinase-like"/>
    <property type="match status" value="2"/>
</dbReference>
<dbReference type="GO" id="GO:0005524">
    <property type="term" value="F:ATP binding"/>
    <property type="evidence" value="ECO:0007669"/>
    <property type="project" value="UniProtKB-KW"/>
</dbReference>
<evidence type="ECO:0000313" key="11">
    <source>
        <dbReference type="Proteomes" id="UP000324233"/>
    </source>
</evidence>
<dbReference type="NCBIfam" id="TIGR01027">
    <property type="entry name" value="proB"/>
    <property type="match status" value="1"/>
</dbReference>
<dbReference type="InterPro" id="IPR041739">
    <property type="entry name" value="G5K_ProB"/>
</dbReference>
<keyword evidence="6 8" id="KW-0418">Kinase</keyword>
<dbReference type="RefSeq" id="WP_246196493.1">
    <property type="nucleotide sequence ID" value="NZ_CP042997.1"/>
</dbReference>
<dbReference type="PANTHER" id="PTHR43654">
    <property type="entry name" value="GLUTAMATE 5-KINASE"/>
    <property type="match status" value="1"/>
</dbReference>
<dbReference type="PANTHER" id="PTHR43654:SF1">
    <property type="entry name" value="ISOPENTENYL PHOSPHATE KINASE"/>
    <property type="match status" value="1"/>
</dbReference>
<evidence type="ECO:0000313" key="10">
    <source>
        <dbReference type="EMBL" id="QEH33738.1"/>
    </source>
</evidence>
<comment type="caution">
    <text evidence="8">Lacks conserved residue(s) required for the propagation of feature annotation.</text>
</comment>
<dbReference type="PROSITE" id="PS50890">
    <property type="entry name" value="PUA"/>
    <property type="match status" value="1"/>
</dbReference>
<dbReference type="FunFam" id="3.40.1160.10:FF:000018">
    <property type="entry name" value="Glutamate 5-kinase"/>
    <property type="match status" value="1"/>
</dbReference>
<comment type="similarity">
    <text evidence="8">Belongs to the glutamate 5-kinase family.</text>
</comment>
<dbReference type="InterPro" id="IPR015947">
    <property type="entry name" value="PUA-like_sf"/>
</dbReference>
<dbReference type="InterPro" id="IPR001057">
    <property type="entry name" value="Glu/AcGlu_kinase"/>
</dbReference>
<dbReference type="CDD" id="cd04242">
    <property type="entry name" value="AAK_G5K_ProB"/>
    <property type="match status" value="1"/>
</dbReference>
<proteinExistence type="inferred from homology"/>
<dbReference type="GO" id="GO:0004349">
    <property type="term" value="F:glutamate 5-kinase activity"/>
    <property type="evidence" value="ECO:0007669"/>
    <property type="project" value="UniProtKB-UniRule"/>
</dbReference>
<evidence type="ECO:0000256" key="5">
    <source>
        <dbReference type="ARBA" id="ARBA00022741"/>
    </source>
</evidence>
<feature type="binding site" evidence="8">
    <location>
        <position position="87"/>
    </location>
    <ligand>
        <name>substrate</name>
    </ligand>
</feature>
<dbReference type="Proteomes" id="UP000324233">
    <property type="component" value="Chromosome"/>
</dbReference>
<comment type="subcellular location">
    <subcellularLocation>
        <location evidence="8">Cytoplasm</location>
    </subcellularLocation>
</comment>
<dbReference type="Gene3D" id="2.30.130.10">
    <property type="entry name" value="PUA domain"/>
    <property type="match status" value="1"/>
</dbReference>
<keyword evidence="11" id="KW-1185">Reference proteome</keyword>
<dbReference type="InterPro" id="IPR036974">
    <property type="entry name" value="PUA_sf"/>
</dbReference>
<dbReference type="GO" id="GO:0003723">
    <property type="term" value="F:RNA binding"/>
    <property type="evidence" value="ECO:0007669"/>
    <property type="project" value="InterPro"/>
</dbReference>